<dbReference type="GO" id="GO:0003677">
    <property type="term" value="F:DNA binding"/>
    <property type="evidence" value="ECO:0007669"/>
    <property type="project" value="UniProtKB-UniRule"/>
</dbReference>
<evidence type="ECO:0000256" key="2">
    <source>
        <dbReference type="ARBA" id="ARBA00010961"/>
    </source>
</evidence>
<evidence type="ECO:0000256" key="3">
    <source>
        <dbReference type="ARBA" id="ARBA00022578"/>
    </source>
</evidence>
<protein>
    <recommendedName>
        <fullName evidence="6">Mutator family transposase</fullName>
    </recommendedName>
</protein>
<dbReference type="GO" id="GO:0004803">
    <property type="term" value="F:transposase activity"/>
    <property type="evidence" value="ECO:0007669"/>
    <property type="project" value="UniProtKB-UniRule"/>
</dbReference>
<accession>A0A1H0X202</accession>
<dbReference type="PANTHER" id="PTHR33217">
    <property type="entry name" value="TRANSPOSASE FOR INSERTION SEQUENCE ELEMENT IS1081"/>
    <property type="match status" value="1"/>
</dbReference>
<keyword evidence="5 6" id="KW-0233">DNA recombination</keyword>
<name>A0A1H0X202_9ACTN</name>
<comment type="function">
    <text evidence="1 6">Required for the transposition of the insertion element.</text>
</comment>
<evidence type="ECO:0000256" key="7">
    <source>
        <dbReference type="SAM" id="MobiDB-lite"/>
    </source>
</evidence>
<dbReference type="GO" id="GO:0006313">
    <property type="term" value="P:DNA transposition"/>
    <property type="evidence" value="ECO:0007669"/>
    <property type="project" value="UniProtKB-UniRule"/>
</dbReference>
<evidence type="ECO:0000256" key="5">
    <source>
        <dbReference type="ARBA" id="ARBA00023172"/>
    </source>
</evidence>
<evidence type="ECO:0000256" key="4">
    <source>
        <dbReference type="ARBA" id="ARBA00023125"/>
    </source>
</evidence>
<feature type="compositionally biased region" description="Low complexity" evidence="7">
    <location>
        <begin position="1"/>
        <end position="19"/>
    </location>
</feature>
<reference evidence="9" key="1">
    <citation type="submission" date="2016-10" db="EMBL/GenBank/DDBJ databases">
        <authorList>
            <person name="Varghese N."/>
            <person name="Submissions S."/>
        </authorList>
    </citation>
    <scope>NUCLEOTIDE SEQUENCE [LARGE SCALE GENOMIC DNA]</scope>
    <source>
        <strain evidence="9">DSM 46732</strain>
    </source>
</reference>
<keyword evidence="4 6" id="KW-0238">DNA-binding</keyword>
<gene>
    <name evidence="8" type="ORF">SAMN04487905_12216</name>
</gene>
<sequence length="227" mass="24810">MSTTEQPAQEPQQSVVVQPPVDPELVRQLAQRAAGEGVELAGPGGLPQRLTKQVLETGLEVERSEHLGYDKHEPASRDGENFRNGTRAKTVTIEVGPVELEVPRDREGSFAPKTVRKRQRRLRGVDERVLSLAVKGLTTGEISAHLADGYGAEVSTDTISTITDTVIEEMSTWQDRPGSRVYPVIFIDALVVKVRNGQVTNRPVCTAVGVTVDGERDILGLVDRARR</sequence>
<evidence type="ECO:0000313" key="9">
    <source>
        <dbReference type="Proteomes" id="UP000199497"/>
    </source>
</evidence>
<dbReference type="PANTHER" id="PTHR33217:SF8">
    <property type="entry name" value="MUTATOR FAMILY TRANSPOSASE"/>
    <property type="match status" value="1"/>
</dbReference>
<keyword evidence="3 6" id="KW-0815">Transposition</keyword>
<dbReference type="AlphaFoldDB" id="A0A1H0X202"/>
<feature type="region of interest" description="Disordered" evidence="7">
    <location>
        <begin position="1"/>
        <end position="22"/>
    </location>
</feature>
<dbReference type="Pfam" id="PF00872">
    <property type="entry name" value="Transposase_mut"/>
    <property type="match status" value="1"/>
</dbReference>
<evidence type="ECO:0000256" key="6">
    <source>
        <dbReference type="RuleBase" id="RU365089"/>
    </source>
</evidence>
<dbReference type="EMBL" id="FNJR01000022">
    <property type="protein sequence ID" value="SDP96890.1"/>
    <property type="molecule type" value="Genomic_DNA"/>
</dbReference>
<dbReference type="STRING" id="405564.SAMN04487905_12216"/>
<comment type="similarity">
    <text evidence="2 6">Belongs to the transposase mutator family.</text>
</comment>
<proteinExistence type="inferred from homology"/>
<keyword evidence="6" id="KW-0814">Transposable element</keyword>
<keyword evidence="9" id="KW-1185">Reference proteome</keyword>
<evidence type="ECO:0000313" key="8">
    <source>
        <dbReference type="EMBL" id="SDP96890.1"/>
    </source>
</evidence>
<dbReference type="InterPro" id="IPR001207">
    <property type="entry name" value="Transposase_mutator"/>
</dbReference>
<evidence type="ECO:0000256" key="1">
    <source>
        <dbReference type="ARBA" id="ARBA00002190"/>
    </source>
</evidence>
<dbReference type="Proteomes" id="UP000199497">
    <property type="component" value="Unassembled WGS sequence"/>
</dbReference>
<organism evidence="8 9">
    <name type="scientific">Actinopolyspora xinjiangensis</name>
    <dbReference type="NCBI Taxonomy" id="405564"/>
    <lineage>
        <taxon>Bacteria</taxon>
        <taxon>Bacillati</taxon>
        <taxon>Actinomycetota</taxon>
        <taxon>Actinomycetes</taxon>
        <taxon>Actinopolysporales</taxon>
        <taxon>Actinopolysporaceae</taxon>
        <taxon>Actinopolyspora</taxon>
    </lineage>
</organism>